<dbReference type="Gene3D" id="2.170.130.10">
    <property type="entry name" value="TonB-dependent receptor, plug domain"/>
    <property type="match status" value="1"/>
</dbReference>
<dbReference type="InterPro" id="IPR012910">
    <property type="entry name" value="Plug_dom"/>
</dbReference>
<feature type="domain" description="TonB-dependent receptor plug" evidence="11">
    <location>
        <begin position="219"/>
        <end position="345"/>
    </location>
</feature>
<keyword evidence="5 9" id="KW-0798">TonB box</keyword>
<reference evidence="12 13" key="1">
    <citation type="journal article" date="2013" name="Genome Announc.">
        <title>The Draft Genome Sequence of Sphingomonas paucimobilis Strain HER1398 (Proteobacteria), Host to the Giant PAU Phage, Indicates That It Is a Member of the Genus Sphingobacterium (Bacteroidetes).</title>
        <authorList>
            <person name="White R.A.III."/>
            <person name="Suttle C.A."/>
        </authorList>
    </citation>
    <scope>NUCLEOTIDE SEQUENCE [LARGE SCALE GENOMIC DNA]</scope>
    <source>
        <strain evidence="12 13">HER1398</strain>
    </source>
</reference>
<dbReference type="SUPFAM" id="SSF49464">
    <property type="entry name" value="Carboxypeptidase regulatory domain-like"/>
    <property type="match status" value="1"/>
</dbReference>
<keyword evidence="4 8" id="KW-0812">Transmembrane</keyword>
<dbReference type="NCBIfam" id="TIGR04057">
    <property type="entry name" value="SusC_RagA_signa"/>
    <property type="match status" value="1"/>
</dbReference>
<comment type="subcellular location">
    <subcellularLocation>
        <location evidence="1 8">Cell outer membrane</location>
        <topology evidence="1 8">Multi-pass membrane protein</topology>
    </subcellularLocation>
</comment>
<dbReference type="OrthoDB" id="9768177at2"/>
<dbReference type="InterPro" id="IPR023997">
    <property type="entry name" value="TonB-dep_OMP_SusC/RagA_CS"/>
</dbReference>
<evidence type="ECO:0000259" key="11">
    <source>
        <dbReference type="Pfam" id="PF07715"/>
    </source>
</evidence>
<sequence length="1092" mass="121365">MRIQLVISILFLIVLQLHADNSYAQHITIRAKNLDLTSVLKIFKQQSGYDLLYSAAEVSKEADPVNIELVNVPVQVALREIFKGQQKLEYALDQNAVIIRKKSGRVEKPAMTENNMPKQQPIRGRVNNEKGEPLVGASVYVLDAQGRRTAVQTRTDNQGNFEFLIQEVGAKLEVSYLGHTPVIITAVRDLMPVVLKPFSADMDEVEISYNAGYYSVKDKERTGSISKITSKEIGQQPVANPLAGMQGRMAGVNITQSSGIPGGGFDIEIRGRNSLRTEGNAPLYIVDGVPFASESASDRNISLTVLPAGNVSPLNSINPNDIESIEVLKDADATAIYGSRGSNGVVLITTKKGSVDKTAFSLQSTTSVNTVSKFMDLMDTQQYLKVRRDAFANDGITEYPANAYDVNGTWDENRYTDWQKEFIGGKAVSQNTLFSVGGGSGNTGYLLSASHRKDGTVFPGDFGYRRTNFLLNVNHTSKDGRFDIQASVQKGEQKNTLMAADLTGKIFLAPNAPALYTQQGDINWENNTFENPMAALQSKYFSTIKNTVTNISLGYNLGRNVAVRLKAGTGDFHTQEIKTTPHTVFNPSLKRTSEHSSMLNSENKRNSWIVEPMITWNKDFEASKVDLLLGGTLEERIQETFGLEASNFTSDVFITNAANGAIQKVLYDRETIYRYSAAYGRLNYSLYNKYIVNITGRRDGSSRFGPNKRFANFGAVGAAWLFGREHFAEKSSWFSFGKLRGSYGIAGSDLIGDYQFLNTYGIGRLRYDGAIGLEPLRLFNPDFSWETNKKLEVALETEFFNNRLAASFSYYRNRSSNQLVGMPLPLTTGFTSVQANLAATVENSGWEFTLHSVNVSASVFKWTTAFNLTLPKNKLIAFPNLENSTYANQYEIGQPVTVRKMYNYLGIDKETGRYLFEDVNKDGIINIHDRKTVVNTGTVAFGGLQNHFSYRSWSLDFLIQFVKQKGFSPDYYGTYSGSINNRPDRAADYFSTENPDAAYQLPTSGKNTPALQAFQSFRESNAMVTDASFIRLKSLQLMYSLPAANMKNTRLNLFIQGYNLVTLTKYWGADPETVGNYLPALRTLSLGFNLNF</sequence>
<comment type="similarity">
    <text evidence="8 9">Belongs to the TonB-dependent receptor family.</text>
</comment>
<dbReference type="Proteomes" id="UP000016584">
    <property type="component" value="Unassembled WGS sequence"/>
</dbReference>
<dbReference type="STRING" id="1346330.M472_11235"/>
<evidence type="ECO:0008006" key="14">
    <source>
        <dbReference type="Google" id="ProtNLM"/>
    </source>
</evidence>
<dbReference type="GO" id="GO:0009279">
    <property type="term" value="C:cell outer membrane"/>
    <property type="evidence" value="ECO:0007669"/>
    <property type="project" value="UniProtKB-SubCell"/>
</dbReference>
<evidence type="ECO:0000256" key="8">
    <source>
        <dbReference type="PROSITE-ProRule" id="PRU01360"/>
    </source>
</evidence>
<evidence type="ECO:0000256" key="2">
    <source>
        <dbReference type="ARBA" id="ARBA00022448"/>
    </source>
</evidence>
<dbReference type="InterPro" id="IPR023996">
    <property type="entry name" value="TonB-dep_OMP_SusC/RagA"/>
</dbReference>
<dbReference type="PROSITE" id="PS52016">
    <property type="entry name" value="TONB_DEPENDENT_REC_3"/>
    <property type="match status" value="1"/>
</dbReference>
<dbReference type="SUPFAM" id="SSF56935">
    <property type="entry name" value="Porins"/>
    <property type="match status" value="1"/>
</dbReference>
<dbReference type="eggNOG" id="COG1629">
    <property type="taxonomic scope" value="Bacteria"/>
</dbReference>
<evidence type="ECO:0000256" key="3">
    <source>
        <dbReference type="ARBA" id="ARBA00022452"/>
    </source>
</evidence>
<dbReference type="Pfam" id="PF00593">
    <property type="entry name" value="TonB_dep_Rec_b-barrel"/>
    <property type="match status" value="1"/>
</dbReference>
<dbReference type="InterPro" id="IPR008969">
    <property type="entry name" value="CarboxyPept-like_regulatory"/>
</dbReference>
<keyword evidence="7 8" id="KW-0998">Cell outer membrane</keyword>
<dbReference type="NCBIfam" id="TIGR04056">
    <property type="entry name" value="OMP_RagA_SusC"/>
    <property type="match status" value="1"/>
</dbReference>
<keyword evidence="6 8" id="KW-0472">Membrane</keyword>
<evidence type="ECO:0000256" key="1">
    <source>
        <dbReference type="ARBA" id="ARBA00004571"/>
    </source>
</evidence>
<keyword evidence="2 8" id="KW-0813">Transport</keyword>
<keyword evidence="3 8" id="KW-1134">Transmembrane beta strand</keyword>
<evidence type="ECO:0000259" key="10">
    <source>
        <dbReference type="Pfam" id="PF00593"/>
    </source>
</evidence>
<evidence type="ECO:0000256" key="4">
    <source>
        <dbReference type="ARBA" id="ARBA00022692"/>
    </source>
</evidence>
<evidence type="ECO:0000256" key="7">
    <source>
        <dbReference type="ARBA" id="ARBA00023237"/>
    </source>
</evidence>
<evidence type="ECO:0000256" key="6">
    <source>
        <dbReference type="ARBA" id="ARBA00023136"/>
    </source>
</evidence>
<dbReference type="Pfam" id="PF13620">
    <property type="entry name" value="CarboxypepD_reg"/>
    <property type="match status" value="1"/>
</dbReference>
<evidence type="ECO:0000256" key="5">
    <source>
        <dbReference type="ARBA" id="ARBA00023077"/>
    </source>
</evidence>
<dbReference type="Pfam" id="PF07715">
    <property type="entry name" value="Plug"/>
    <property type="match status" value="1"/>
</dbReference>
<dbReference type="InterPro" id="IPR039426">
    <property type="entry name" value="TonB-dep_rcpt-like"/>
</dbReference>
<accession>U2HC64</accession>
<dbReference type="PATRIC" id="fig|1346330.5.peg.2689"/>
<comment type="caution">
    <text evidence="12">The sequence shown here is derived from an EMBL/GenBank/DDBJ whole genome shotgun (WGS) entry which is preliminary data.</text>
</comment>
<proteinExistence type="inferred from homology"/>
<name>U2HC64_9SPHI</name>
<protein>
    <recommendedName>
        <fullName evidence="14">Secretin/TonB short N-terminal domain-containing protein</fullName>
    </recommendedName>
</protein>
<feature type="domain" description="TonB-dependent receptor-like beta-barrel" evidence="10">
    <location>
        <begin position="526"/>
        <end position="875"/>
    </location>
</feature>
<dbReference type="Gene3D" id="2.60.40.1120">
    <property type="entry name" value="Carboxypeptidase-like, regulatory domain"/>
    <property type="match status" value="1"/>
</dbReference>
<dbReference type="Gene3D" id="2.40.170.20">
    <property type="entry name" value="TonB-dependent receptor, beta-barrel domain"/>
    <property type="match status" value="1"/>
</dbReference>
<dbReference type="EMBL" id="ATDL01000015">
    <property type="protein sequence ID" value="ERJ59346.1"/>
    <property type="molecule type" value="Genomic_DNA"/>
</dbReference>
<gene>
    <name evidence="12" type="ORF">M472_11235</name>
</gene>
<dbReference type="InterPro" id="IPR036942">
    <property type="entry name" value="Beta-barrel_TonB_sf"/>
</dbReference>
<dbReference type="InterPro" id="IPR037066">
    <property type="entry name" value="Plug_dom_sf"/>
</dbReference>
<dbReference type="RefSeq" id="WP_021070842.1">
    <property type="nucleotide sequence ID" value="NZ_ATDL01000015.1"/>
</dbReference>
<organism evidence="12 13">
    <name type="scientific">Sphingobacterium paucimobilis HER1398</name>
    <dbReference type="NCBI Taxonomy" id="1346330"/>
    <lineage>
        <taxon>Bacteria</taxon>
        <taxon>Pseudomonadati</taxon>
        <taxon>Bacteroidota</taxon>
        <taxon>Sphingobacteriia</taxon>
        <taxon>Sphingobacteriales</taxon>
        <taxon>Sphingobacteriaceae</taxon>
        <taxon>Sphingobacterium</taxon>
    </lineage>
</organism>
<evidence type="ECO:0000313" key="13">
    <source>
        <dbReference type="Proteomes" id="UP000016584"/>
    </source>
</evidence>
<dbReference type="AlphaFoldDB" id="U2HC64"/>
<keyword evidence="13" id="KW-1185">Reference proteome</keyword>
<evidence type="ECO:0000256" key="9">
    <source>
        <dbReference type="RuleBase" id="RU003357"/>
    </source>
</evidence>
<evidence type="ECO:0000313" key="12">
    <source>
        <dbReference type="EMBL" id="ERJ59346.1"/>
    </source>
</evidence>
<dbReference type="InterPro" id="IPR000531">
    <property type="entry name" value="Beta-barrel_TonB"/>
</dbReference>